<dbReference type="SUPFAM" id="SSF143100">
    <property type="entry name" value="TTHA1013/TTHA0281-like"/>
    <property type="match status" value="1"/>
</dbReference>
<keyword evidence="3" id="KW-1185">Reference proteome</keyword>
<name>A0ABU1ABH5_9LACO</name>
<dbReference type="InterPro" id="IPR031807">
    <property type="entry name" value="HicB-like"/>
</dbReference>
<feature type="domain" description="HicB-like antitoxin of toxin-antitoxin system" evidence="1">
    <location>
        <begin position="10"/>
        <end position="113"/>
    </location>
</feature>
<dbReference type="Proteomes" id="UP001227831">
    <property type="component" value="Unassembled WGS sequence"/>
</dbReference>
<dbReference type="RefSeq" id="WP_308703966.1">
    <property type="nucleotide sequence ID" value="NZ_AP027463.1"/>
</dbReference>
<gene>
    <name evidence="2" type="ORF">RA086_11705</name>
</gene>
<comment type="caution">
    <text evidence="2">The sequence shown here is derived from an EMBL/GenBank/DDBJ whole genome shotgun (WGS) entry which is preliminary data.</text>
</comment>
<dbReference type="Gene3D" id="3.30.160.250">
    <property type="match status" value="1"/>
</dbReference>
<reference evidence="2 3" key="1">
    <citation type="journal article" date="2023" name="Int. J. Syst. Evol. Microbiol.">
        <title>Lactiplantibacillus brownii sp. nov., a novel psychrotolerant species isolated from sauerkraut.</title>
        <authorList>
            <person name="Heng Y.C."/>
            <person name="Silvaraju S."/>
            <person name="Lee J.K.Y."/>
            <person name="Kittelmann S."/>
        </authorList>
    </citation>
    <scope>NUCLEOTIDE SEQUENCE [LARGE SCALE GENOMIC DNA]</scope>
    <source>
        <strain evidence="2 3">WILCCON 0030</strain>
    </source>
</reference>
<dbReference type="Pfam" id="PF15919">
    <property type="entry name" value="HicB_lk_antitox"/>
    <property type="match status" value="1"/>
</dbReference>
<proteinExistence type="predicted"/>
<evidence type="ECO:0000313" key="3">
    <source>
        <dbReference type="Proteomes" id="UP001227831"/>
    </source>
</evidence>
<accession>A0ABU1ABH5</accession>
<dbReference type="InterPro" id="IPR035069">
    <property type="entry name" value="TTHA1013/TTHA0281-like"/>
</dbReference>
<evidence type="ECO:0000259" key="1">
    <source>
        <dbReference type="Pfam" id="PF15919"/>
    </source>
</evidence>
<sequence length="134" mass="14557">MKKNDRIVVYPAILTPDPDEPDFYAVEFPDVSGALSQGKGIANAMAMGSEALGLMLSDARNLPTATDIKTIKQANKNAIITYITTNLTEIAKKVRKPLVRKNVTIPENLAEQAKANGINFSEVLTQALTERLEA</sequence>
<protein>
    <submittedName>
        <fullName evidence="2">Type II toxin-antitoxin system HicB family antitoxin</fullName>
    </submittedName>
</protein>
<dbReference type="EMBL" id="JAVCWF010000001">
    <property type="protein sequence ID" value="MDQ7938275.1"/>
    <property type="molecule type" value="Genomic_DNA"/>
</dbReference>
<organism evidence="2 3">
    <name type="scientific">Lactiplantibacillus brownii</name>
    <dbReference type="NCBI Taxonomy" id="3069269"/>
    <lineage>
        <taxon>Bacteria</taxon>
        <taxon>Bacillati</taxon>
        <taxon>Bacillota</taxon>
        <taxon>Bacilli</taxon>
        <taxon>Lactobacillales</taxon>
        <taxon>Lactobacillaceae</taxon>
        <taxon>Lactiplantibacillus</taxon>
    </lineage>
</organism>
<evidence type="ECO:0000313" key="2">
    <source>
        <dbReference type="EMBL" id="MDQ7938275.1"/>
    </source>
</evidence>